<reference evidence="1" key="1">
    <citation type="journal article" date="2023" name="Mol. Phylogenet. Evol.">
        <title>Genome-scale phylogeny and comparative genomics of the fungal order Sordariales.</title>
        <authorList>
            <person name="Hensen N."/>
            <person name="Bonometti L."/>
            <person name="Westerberg I."/>
            <person name="Brannstrom I.O."/>
            <person name="Guillou S."/>
            <person name="Cros-Aarteil S."/>
            <person name="Calhoun S."/>
            <person name="Haridas S."/>
            <person name="Kuo A."/>
            <person name="Mondo S."/>
            <person name="Pangilinan J."/>
            <person name="Riley R."/>
            <person name="LaButti K."/>
            <person name="Andreopoulos B."/>
            <person name="Lipzen A."/>
            <person name="Chen C."/>
            <person name="Yan M."/>
            <person name="Daum C."/>
            <person name="Ng V."/>
            <person name="Clum A."/>
            <person name="Steindorff A."/>
            <person name="Ohm R.A."/>
            <person name="Martin F."/>
            <person name="Silar P."/>
            <person name="Natvig D.O."/>
            <person name="Lalanne C."/>
            <person name="Gautier V."/>
            <person name="Ament-Velasquez S.L."/>
            <person name="Kruys A."/>
            <person name="Hutchinson M.I."/>
            <person name="Powell A.J."/>
            <person name="Barry K."/>
            <person name="Miller A.N."/>
            <person name="Grigoriev I.V."/>
            <person name="Debuchy R."/>
            <person name="Gladieux P."/>
            <person name="Hiltunen Thoren M."/>
            <person name="Johannesson H."/>
        </authorList>
    </citation>
    <scope>NUCLEOTIDE SEQUENCE</scope>
    <source>
        <strain evidence="1">CBS 990.96</strain>
    </source>
</reference>
<name>A0AAN6YQ39_9PEZI</name>
<evidence type="ECO:0008006" key="3">
    <source>
        <dbReference type="Google" id="ProtNLM"/>
    </source>
</evidence>
<organism evidence="1 2">
    <name type="scientific">Podospora fimiseda</name>
    <dbReference type="NCBI Taxonomy" id="252190"/>
    <lineage>
        <taxon>Eukaryota</taxon>
        <taxon>Fungi</taxon>
        <taxon>Dikarya</taxon>
        <taxon>Ascomycota</taxon>
        <taxon>Pezizomycotina</taxon>
        <taxon>Sordariomycetes</taxon>
        <taxon>Sordariomycetidae</taxon>
        <taxon>Sordariales</taxon>
        <taxon>Podosporaceae</taxon>
        <taxon>Podospora</taxon>
    </lineage>
</organism>
<evidence type="ECO:0000313" key="1">
    <source>
        <dbReference type="EMBL" id="KAK4222585.1"/>
    </source>
</evidence>
<accession>A0AAN6YQ39</accession>
<gene>
    <name evidence="1" type="ORF">QBC38DRAFT_489550</name>
</gene>
<comment type="caution">
    <text evidence="1">The sequence shown here is derived from an EMBL/GenBank/DDBJ whole genome shotgun (WGS) entry which is preliminary data.</text>
</comment>
<keyword evidence="2" id="KW-1185">Reference proteome</keyword>
<dbReference type="EMBL" id="MU865464">
    <property type="protein sequence ID" value="KAK4222585.1"/>
    <property type="molecule type" value="Genomic_DNA"/>
</dbReference>
<dbReference type="AlphaFoldDB" id="A0AAN6YQ39"/>
<reference evidence="1" key="2">
    <citation type="submission" date="2023-05" db="EMBL/GenBank/DDBJ databases">
        <authorList>
            <consortium name="Lawrence Berkeley National Laboratory"/>
            <person name="Steindorff A."/>
            <person name="Hensen N."/>
            <person name="Bonometti L."/>
            <person name="Westerberg I."/>
            <person name="Brannstrom I.O."/>
            <person name="Guillou S."/>
            <person name="Cros-Aarteil S."/>
            <person name="Calhoun S."/>
            <person name="Haridas S."/>
            <person name="Kuo A."/>
            <person name="Mondo S."/>
            <person name="Pangilinan J."/>
            <person name="Riley R."/>
            <person name="Labutti K."/>
            <person name="Andreopoulos B."/>
            <person name="Lipzen A."/>
            <person name="Chen C."/>
            <person name="Yanf M."/>
            <person name="Daum C."/>
            <person name="Ng V."/>
            <person name="Clum A."/>
            <person name="Ohm R."/>
            <person name="Martin F."/>
            <person name="Silar P."/>
            <person name="Natvig D."/>
            <person name="Lalanne C."/>
            <person name="Gautier V."/>
            <person name="Ament-Velasquez S.L."/>
            <person name="Kruys A."/>
            <person name="Hutchinson M.I."/>
            <person name="Powell A.J."/>
            <person name="Barry K."/>
            <person name="Miller A.N."/>
            <person name="Grigoriev I.V."/>
            <person name="Debuchy R."/>
            <person name="Gladieux P."/>
            <person name="Thoren M.H."/>
            <person name="Johannesson H."/>
        </authorList>
    </citation>
    <scope>NUCLEOTIDE SEQUENCE</scope>
    <source>
        <strain evidence="1">CBS 990.96</strain>
    </source>
</reference>
<evidence type="ECO:0000313" key="2">
    <source>
        <dbReference type="Proteomes" id="UP001301958"/>
    </source>
</evidence>
<dbReference type="Proteomes" id="UP001301958">
    <property type="component" value="Unassembled WGS sequence"/>
</dbReference>
<sequence length="312" mass="34509">MDPLSAIAGPIGIVDVMVRLFQKIRDLHRQYSGALQTLGRLARQIAATEVAVQELCSILLHSPDTFPSSFAPHLLSLAASITEIICQIQAHIDSIRDKAGESSRKAKFLHLRQVKKIKELEESLRSDKKDLKFLLSIAQIHQSSGTTTHLKRTSSSLRFSTRIFSFSESQSSLPSSSERLKSFQFDIILLATRPYQRAFASLIKTATEADTEILGSIHVSSLSFSHSSPDHDEKLGDSEKTPLLLEINDSQGALSITPQYCSVGSLSEPRTLPITTKGSSFSSLCWDAYEIPLHAWSIAQNICKQSFGLYVY</sequence>
<protein>
    <recommendedName>
        <fullName evidence="3">Fungal N-terminal domain-containing protein</fullName>
    </recommendedName>
</protein>
<proteinExistence type="predicted"/>